<name>A0A553P7E8_TIGCA</name>
<evidence type="ECO:0008006" key="4">
    <source>
        <dbReference type="Google" id="ProtNLM"/>
    </source>
</evidence>
<feature type="chain" id="PRO_5021745664" description="Folate receptor-like domain-containing protein" evidence="1">
    <location>
        <begin position="22"/>
        <end position="278"/>
    </location>
</feature>
<dbReference type="Proteomes" id="UP000318571">
    <property type="component" value="Chromosome 3"/>
</dbReference>
<organism evidence="2 3">
    <name type="scientific">Tigriopus californicus</name>
    <name type="common">Marine copepod</name>
    <dbReference type="NCBI Taxonomy" id="6832"/>
    <lineage>
        <taxon>Eukaryota</taxon>
        <taxon>Metazoa</taxon>
        <taxon>Ecdysozoa</taxon>
        <taxon>Arthropoda</taxon>
        <taxon>Crustacea</taxon>
        <taxon>Multicrustacea</taxon>
        <taxon>Hexanauplia</taxon>
        <taxon>Copepoda</taxon>
        <taxon>Harpacticoida</taxon>
        <taxon>Harpacticidae</taxon>
        <taxon>Tigriopus</taxon>
    </lineage>
</organism>
<reference evidence="2 3" key="1">
    <citation type="journal article" date="2018" name="Nat. Ecol. Evol.">
        <title>Genomic signatures of mitonuclear coevolution across populations of Tigriopus californicus.</title>
        <authorList>
            <person name="Barreto F.S."/>
            <person name="Watson E.T."/>
            <person name="Lima T.G."/>
            <person name="Willett C.S."/>
            <person name="Edmands S."/>
            <person name="Li W."/>
            <person name="Burton R.S."/>
        </authorList>
    </citation>
    <scope>NUCLEOTIDE SEQUENCE [LARGE SCALE GENOMIC DNA]</scope>
    <source>
        <strain evidence="2 3">San Diego</strain>
    </source>
</reference>
<keyword evidence="1" id="KW-0732">Signal</keyword>
<dbReference type="OrthoDB" id="10056465at2759"/>
<evidence type="ECO:0000256" key="1">
    <source>
        <dbReference type="SAM" id="SignalP"/>
    </source>
</evidence>
<gene>
    <name evidence="2" type="ORF">TCAL_08181</name>
</gene>
<comment type="caution">
    <text evidence="2">The sequence shown here is derived from an EMBL/GenBank/DDBJ whole genome shotgun (WGS) entry which is preliminary data.</text>
</comment>
<dbReference type="PANTHER" id="PTHR40535">
    <property type="entry name" value="CHROMOSOME UNDETERMINED SCAFFOLD_9, WHOLE GENOME SHOTGUN SEQUENCE"/>
    <property type="match status" value="1"/>
</dbReference>
<evidence type="ECO:0000313" key="3">
    <source>
        <dbReference type="Proteomes" id="UP000318571"/>
    </source>
</evidence>
<dbReference type="EMBL" id="VCGU01000007">
    <property type="protein sequence ID" value="TRY73604.1"/>
    <property type="molecule type" value="Genomic_DNA"/>
</dbReference>
<proteinExistence type="predicted"/>
<feature type="signal peptide" evidence="1">
    <location>
        <begin position="1"/>
        <end position="21"/>
    </location>
</feature>
<protein>
    <recommendedName>
        <fullName evidence="4">Folate receptor-like domain-containing protein</fullName>
    </recommendedName>
</protein>
<evidence type="ECO:0000313" key="2">
    <source>
        <dbReference type="EMBL" id="TRY73604.1"/>
    </source>
</evidence>
<accession>A0A553P7E8</accession>
<dbReference type="PANTHER" id="PTHR40535:SF1">
    <property type="entry name" value="CHROMOSOME UNDETERMINED SCAFFOLD_9, WHOLE GENOME SHOTGUN SEQUENCE"/>
    <property type="match status" value="1"/>
</dbReference>
<keyword evidence="3" id="KW-1185">Reference proteome</keyword>
<sequence length="278" mass="31108">MKSSSLAVGLFLIAIFGSVFAEDIGPDTCGQDRKVLSSWFISHGSPRLLLAPLPPLFMNVTEDPYEDPNKPPLSPEDIPGFCAMQWSNETDPESGNRLYTLQNFDTVVEAQSAGFIITHEGQCAACSSLQDLGVYMSRNLTTPTRWCGVLGLFSPELEIQCMKDLGFSEECASIWHWNVKNTRSKCLEVCIKSFIEDEPFNKPDGSLNDCLQCDEDLSGPNFKYYSGRTRRNSGIPSAIQRPESQIYDMEHCYWYGTLDFPSDNSTESIWSEALEFLG</sequence>
<dbReference type="AlphaFoldDB" id="A0A553P7E8"/>